<dbReference type="RefSeq" id="WP_344145940.1">
    <property type="nucleotide sequence ID" value="NZ_BAAAQR010000001.1"/>
</dbReference>
<dbReference type="Pfam" id="PF00903">
    <property type="entry name" value="Glyoxalase"/>
    <property type="match status" value="1"/>
</dbReference>
<accession>A0ABP5KV47</accession>
<dbReference type="Proteomes" id="UP001501771">
    <property type="component" value="Unassembled WGS sequence"/>
</dbReference>
<dbReference type="PANTHER" id="PTHR35006:SF2">
    <property type="entry name" value="GLYOXALASE FAMILY PROTEIN (AFU_ORTHOLOGUE AFUA_5G14830)"/>
    <property type="match status" value="1"/>
</dbReference>
<dbReference type="SUPFAM" id="SSF54593">
    <property type="entry name" value="Glyoxalase/Bleomycin resistance protein/Dihydroxybiphenyl dioxygenase"/>
    <property type="match status" value="1"/>
</dbReference>
<organism evidence="2 3">
    <name type="scientific">Nocardioides koreensis</name>
    <dbReference type="NCBI Taxonomy" id="433651"/>
    <lineage>
        <taxon>Bacteria</taxon>
        <taxon>Bacillati</taxon>
        <taxon>Actinomycetota</taxon>
        <taxon>Actinomycetes</taxon>
        <taxon>Propionibacteriales</taxon>
        <taxon>Nocardioidaceae</taxon>
        <taxon>Nocardioides</taxon>
    </lineage>
</organism>
<evidence type="ECO:0000259" key="1">
    <source>
        <dbReference type="PROSITE" id="PS51819"/>
    </source>
</evidence>
<dbReference type="InterPro" id="IPR004360">
    <property type="entry name" value="Glyas_Fos-R_dOase_dom"/>
</dbReference>
<reference evidence="3" key="1">
    <citation type="journal article" date="2019" name="Int. J. Syst. Evol. Microbiol.">
        <title>The Global Catalogue of Microorganisms (GCM) 10K type strain sequencing project: providing services to taxonomists for standard genome sequencing and annotation.</title>
        <authorList>
            <consortium name="The Broad Institute Genomics Platform"/>
            <consortium name="The Broad Institute Genome Sequencing Center for Infectious Disease"/>
            <person name="Wu L."/>
            <person name="Ma J."/>
        </authorList>
    </citation>
    <scope>NUCLEOTIDE SEQUENCE [LARGE SCALE GENOMIC DNA]</scope>
    <source>
        <strain evidence="3">JCM 16022</strain>
    </source>
</reference>
<dbReference type="InterPro" id="IPR037523">
    <property type="entry name" value="VOC_core"/>
</dbReference>
<comment type="caution">
    <text evidence="2">The sequence shown here is derived from an EMBL/GenBank/DDBJ whole genome shotgun (WGS) entry which is preliminary data.</text>
</comment>
<dbReference type="InterPro" id="IPR029068">
    <property type="entry name" value="Glyas_Bleomycin-R_OHBP_Dase"/>
</dbReference>
<gene>
    <name evidence="2" type="ORF">GCM10009844_01030</name>
</gene>
<feature type="domain" description="VOC" evidence="1">
    <location>
        <begin position="1"/>
        <end position="123"/>
    </location>
</feature>
<dbReference type="Gene3D" id="3.10.180.10">
    <property type="entry name" value="2,3-Dihydroxybiphenyl 1,2-Dioxygenase, domain 1"/>
    <property type="match status" value="1"/>
</dbReference>
<keyword evidence="3" id="KW-1185">Reference proteome</keyword>
<dbReference type="PANTHER" id="PTHR35006">
    <property type="entry name" value="GLYOXALASE FAMILY PROTEIN (AFU_ORTHOLOGUE AFUA_5G14830)"/>
    <property type="match status" value="1"/>
</dbReference>
<proteinExistence type="predicted"/>
<dbReference type="CDD" id="cd07262">
    <property type="entry name" value="VOC_like"/>
    <property type="match status" value="1"/>
</dbReference>
<dbReference type="PROSITE" id="PS51819">
    <property type="entry name" value="VOC"/>
    <property type="match status" value="1"/>
</dbReference>
<evidence type="ECO:0000313" key="3">
    <source>
        <dbReference type="Proteomes" id="UP001501771"/>
    </source>
</evidence>
<name>A0ABP5KV47_9ACTN</name>
<protein>
    <submittedName>
        <fullName evidence="2">VOC family protein</fullName>
    </submittedName>
</protein>
<sequence>MIDHFGINCADLQASAAFYDKVLGVLGHSRLMDFGVAIGYGTDGPAFWISEQPSEGPASGPNREVHIAFTAPDAATVRAFFDAATGLGAEVLHEPRLWPEYHEHYFGAFVRDPDGNNVEAVCHTAQPGD</sequence>
<dbReference type="EMBL" id="BAAAQR010000001">
    <property type="protein sequence ID" value="GAA2135598.1"/>
    <property type="molecule type" value="Genomic_DNA"/>
</dbReference>
<evidence type="ECO:0000313" key="2">
    <source>
        <dbReference type="EMBL" id="GAA2135598.1"/>
    </source>
</evidence>